<feature type="domain" description="Histidine kinase" evidence="12">
    <location>
        <begin position="889"/>
        <end position="1111"/>
    </location>
</feature>
<evidence type="ECO:0000256" key="4">
    <source>
        <dbReference type="ARBA" id="ARBA00022679"/>
    </source>
</evidence>
<dbReference type="PANTHER" id="PTHR45339:SF1">
    <property type="entry name" value="HYBRID SIGNAL TRANSDUCTION HISTIDINE KINASE J"/>
    <property type="match status" value="1"/>
</dbReference>
<dbReference type="PROSITE" id="PS50113">
    <property type="entry name" value="PAC"/>
    <property type="match status" value="2"/>
</dbReference>
<keyword evidence="17" id="KW-1185">Reference proteome</keyword>
<evidence type="ECO:0000259" key="13">
    <source>
        <dbReference type="PROSITE" id="PS50110"/>
    </source>
</evidence>
<dbReference type="FunFam" id="1.10.287.130:FF:000002">
    <property type="entry name" value="Two-component osmosensing histidine kinase"/>
    <property type="match status" value="1"/>
</dbReference>
<keyword evidence="7" id="KW-0067">ATP-binding</keyword>
<feature type="domain" description="Response regulatory" evidence="13">
    <location>
        <begin position="1263"/>
        <end position="1383"/>
    </location>
</feature>
<feature type="modified residue" description="4-aspartylphosphate" evidence="11">
    <location>
        <position position="1178"/>
    </location>
</feature>
<evidence type="ECO:0000313" key="17">
    <source>
        <dbReference type="Proteomes" id="UP000004095"/>
    </source>
</evidence>
<dbReference type="SUPFAM" id="SSF47384">
    <property type="entry name" value="Homodimeric domain of signal transducing histidine kinase"/>
    <property type="match status" value="1"/>
</dbReference>
<feature type="domain" description="PAS" evidence="14">
    <location>
        <begin position="9"/>
        <end position="53"/>
    </location>
</feature>
<dbReference type="Gene3D" id="3.30.565.10">
    <property type="entry name" value="Histidine kinase-like ATPase, C-terminal domain"/>
    <property type="match status" value="1"/>
</dbReference>
<feature type="domain" description="PAS" evidence="14">
    <location>
        <begin position="491"/>
        <end position="563"/>
    </location>
</feature>
<comment type="caution">
    <text evidence="16">The sequence shown here is derived from an EMBL/GenBank/DDBJ whole genome shotgun (WGS) entry which is preliminary data.</text>
</comment>
<dbReference type="Pfam" id="PF02518">
    <property type="entry name" value="HATPase_c"/>
    <property type="match status" value="1"/>
</dbReference>
<dbReference type="SMART" id="SM00086">
    <property type="entry name" value="PAC"/>
    <property type="match status" value="5"/>
</dbReference>
<dbReference type="InterPro" id="IPR000700">
    <property type="entry name" value="PAS-assoc_C"/>
</dbReference>
<evidence type="ECO:0000256" key="6">
    <source>
        <dbReference type="ARBA" id="ARBA00022777"/>
    </source>
</evidence>
<dbReference type="InterPro" id="IPR036097">
    <property type="entry name" value="HisK_dim/P_sf"/>
</dbReference>
<feature type="domain" description="PAS" evidence="14">
    <location>
        <begin position="370"/>
        <end position="414"/>
    </location>
</feature>
<organism evidence="16 17">
    <name type="scientific">Microscilla marina ATCC 23134</name>
    <dbReference type="NCBI Taxonomy" id="313606"/>
    <lineage>
        <taxon>Bacteria</taxon>
        <taxon>Pseudomonadati</taxon>
        <taxon>Bacteroidota</taxon>
        <taxon>Cytophagia</taxon>
        <taxon>Cytophagales</taxon>
        <taxon>Microscillaceae</taxon>
        <taxon>Microscilla</taxon>
    </lineage>
</organism>
<keyword evidence="6" id="KW-0418">Kinase</keyword>
<dbReference type="CDD" id="cd16922">
    <property type="entry name" value="HATPase_EvgS-ArcB-TorS-like"/>
    <property type="match status" value="1"/>
</dbReference>
<dbReference type="InterPro" id="IPR013656">
    <property type="entry name" value="PAS_4"/>
</dbReference>
<evidence type="ECO:0000313" key="16">
    <source>
        <dbReference type="EMBL" id="EAY27022.1"/>
    </source>
</evidence>
<proteinExistence type="predicted"/>
<evidence type="ECO:0000259" key="12">
    <source>
        <dbReference type="PROSITE" id="PS50109"/>
    </source>
</evidence>
<evidence type="ECO:0000259" key="15">
    <source>
        <dbReference type="PROSITE" id="PS50113"/>
    </source>
</evidence>
<dbReference type="GO" id="GO:0006355">
    <property type="term" value="P:regulation of DNA-templated transcription"/>
    <property type="evidence" value="ECO:0007669"/>
    <property type="project" value="InterPro"/>
</dbReference>
<evidence type="ECO:0000256" key="11">
    <source>
        <dbReference type="PROSITE-ProRule" id="PRU00169"/>
    </source>
</evidence>
<dbReference type="OrthoDB" id="9811889at2"/>
<dbReference type="InterPro" id="IPR003661">
    <property type="entry name" value="HisK_dim/P_dom"/>
</dbReference>
<dbReference type="CDD" id="cd00130">
    <property type="entry name" value="PAS"/>
    <property type="match status" value="6"/>
</dbReference>
<dbReference type="EC" id="2.7.13.3" evidence="2"/>
<dbReference type="RefSeq" id="WP_004156363.1">
    <property type="nucleotide sequence ID" value="NZ_AAWS01000027.1"/>
</dbReference>
<evidence type="ECO:0000256" key="2">
    <source>
        <dbReference type="ARBA" id="ARBA00012438"/>
    </source>
</evidence>
<dbReference type="InterPro" id="IPR000014">
    <property type="entry name" value="PAS"/>
</dbReference>
<dbReference type="SMART" id="SM00448">
    <property type="entry name" value="REC"/>
    <property type="match status" value="2"/>
</dbReference>
<reference evidence="16 17" key="1">
    <citation type="submission" date="2007-01" db="EMBL/GenBank/DDBJ databases">
        <authorList>
            <person name="Haygood M."/>
            <person name="Podell S."/>
            <person name="Anderson C."/>
            <person name="Hopkinson B."/>
            <person name="Roe K."/>
            <person name="Barbeau K."/>
            <person name="Gaasterland T."/>
            <person name="Ferriera S."/>
            <person name="Johnson J."/>
            <person name="Kravitz S."/>
            <person name="Beeson K."/>
            <person name="Sutton G."/>
            <person name="Rogers Y.-H."/>
            <person name="Friedman R."/>
            <person name="Frazier M."/>
            <person name="Venter J.C."/>
        </authorList>
    </citation>
    <scope>NUCLEOTIDE SEQUENCE [LARGE SCALE GENOMIC DNA]</scope>
    <source>
        <strain evidence="16 17">ATCC 23134</strain>
    </source>
</reference>
<dbReference type="InterPro" id="IPR013655">
    <property type="entry name" value="PAS_fold_3"/>
</dbReference>
<dbReference type="CDD" id="cd00082">
    <property type="entry name" value="HisKA"/>
    <property type="match status" value="1"/>
</dbReference>
<evidence type="ECO:0000256" key="5">
    <source>
        <dbReference type="ARBA" id="ARBA00022741"/>
    </source>
</evidence>
<dbReference type="Pfam" id="PF13426">
    <property type="entry name" value="PAS_9"/>
    <property type="match status" value="1"/>
</dbReference>
<evidence type="ECO:0000256" key="9">
    <source>
        <dbReference type="ARBA" id="ARBA00064003"/>
    </source>
</evidence>
<sequence>MGHIPASVNTELLNFIANSTRLPVIVTRITGEIMWVNQGTTAWFGYTQQELVGTYIYAWQAQEQSALKQVLSGKTNIEQAFVFVDKQAQEHQVKFEVSPQQEQVVFFGHEVNKPLAVTHNSLRYHRQLEALINNYPGGAITIVDKNLCLIYPQGQTYQQNTLGTQLFKGKHLKDFAPEMVYQALLDKMHLLESKQSFSHKVKIKGFTFTNVYQPVFDENGQLDSIIIITNNVTRLHHYQQQVTEHQGKYQALFELASDAIMLINPVSREIIDANQATVQLLGHSKKELQKLNRNDIIAAEVRDETLQNWTKQLAEKEEARLDTVWVNKEGKTILVEVLGKIIHLPGEEVLMLIGRDRTEYIKIQQELQQSHLIYQSLFENALDAILLVNDEGRYVDVNPAACKLLGYSKAELLNLSVWDITPGTNQTEGKKIWQTFINQAYLTGEYEVICKDGTRRITEFHAVPNIQAGLHLSNLQDITGRKAMEKALADTTRDLKEAVQAGNVGLWYWDLHTNTVEYSPEWKKQLGYAEEDVFNTFEDFTSRVHPDDQPLLNAKIAEVMAGEVQKIEWSFRLRRKDDFYCWVSLQGAAFTNAAGNLVRIKGTQLDITESKQMLQDLKESENRLELALSSAGLGTWDWNLQTGEIIFNERWAKILGYTPEEIAPNISTWEKIRVHPEDMPRVEQALSDHLEGKTTIYREEQRLMTKSGKWVLDTGKVFVRAKHGAPLRAVGTCLDIDERKRNEEELKSLNHKFQLAYEAASIGVWEHNYKTEQSIWDDKMYEIFGVSRQTFKTEKQSWIEQLVHPDDRNRLKEEIATFFHLGITIQENEFRVITPGGKTKYLKSSAYIEYDNSGNPLFGTGLSIDLTYIKEAEAKAKQASKAKSEFLANMSHEIRTPLNGVIGFVDLLLETSLNESQKEYLKTVHQSAHTLLDIITDILDFSKIEAGKMEISITQTDLMHLINQVVSVVKYTVYQKKLELLLDLSDDLPQFIYADDVRFKQILTNLMSNAVKFTEAGEVVLKVELLKQLPDNEAIFRFSVKDTGVGIAPEKQSKVLEAFSQEDASTTRKFGGTGLGLTITNKLLKLMESRLKLKSVPGEGSIFYFDVCFKYEPDSQDSKWTDLTTIKKVMVVDDNEKSRQVMRELIHRQGLEVSLAKNGIELLQKLTQGQRYDVILIDYQMPFMDGLQCIKKIREDLRILRAQQEIILLSSVGNSEAIQQQCDEYGVGQSLVKPTHWQQLYSALHKLAHTRRVENYANQKAYKVLIVEDNEINAILTQSILERILPNATIKEALNGAEAVAQYQTEAPDLIFMDIQMPVMNGHEACKEIRRLEQDFSHPTKIIALTANTSAGEKERCLASGMDDYLSKPIAQTMIEDLLIKWLNID</sequence>
<feature type="domain" description="PAS" evidence="14">
    <location>
        <begin position="620"/>
        <end position="693"/>
    </location>
</feature>
<dbReference type="InterPro" id="IPR035965">
    <property type="entry name" value="PAS-like_dom_sf"/>
</dbReference>
<dbReference type="Gene3D" id="3.30.450.20">
    <property type="entry name" value="PAS domain"/>
    <property type="match status" value="7"/>
</dbReference>
<feature type="domain" description="Response regulatory" evidence="13">
    <location>
        <begin position="1128"/>
        <end position="1248"/>
    </location>
</feature>
<dbReference type="SUPFAM" id="SSF52172">
    <property type="entry name" value="CheY-like"/>
    <property type="match status" value="2"/>
</dbReference>
<dbReference type="Pfam" id="PF00512">
    <property type="entry name" value="HisKA"/>
    <property type="match status" value="1"/>
</dbReference>
<evidence type="ECO:0000256" key="10">
    <source>
        <dbReference type="ARBA" id="ARBA00068150"/>
    </source>
</evidence>
<keyword evidence="4" id="KW-0808">Transferase</keyword>
<evidence type="ECO:0000256" key="1">
    <source>
        <dbReference type="ARBA" id="ARBA00000085"/>
    </source>
</evidence>
<dbReference type="SMART" id="SM00091">
    <property type="entry name" value="PAS"/>
    <property type="match status" value="6"/>
</dbReference>
<comment type="catalytic activity">
    <reaction evidence="1">
        <text>ATP + protein L-histidine = ADP + protein N-phospho-L-histidine.</text>
        <dbReference type="EC" id="2.7.13.3"/>
    </reaction>
</comment>
<dbReference type="InterPro" id="IPR011006">
    <property type="entry name" value="CheY-like_superfamily"/>
</dbReference>
<dbReference type="eggNOG" id="COG0642">
    <property type="taxonomic scope" value="Bacteria"/>
</dbReference>
<feature type="modified residue" description="4-aspartylphosphate" evidence="11">
    <location>
        <position position="1314"/>
    </location>
</feature>
<protein>
    <recommendedName>
        <fullName evidence="10">Sensory/regulatory protein RpfC</fullName>
        <ecNumber evidence="2">2.7.13.3</ecNumber>
    </recommendedName>
</protein>
<dbReference type="Gene3D" id="3.40.50.2300">
    <property type="match status" value="2"/>
</dbReference>
<feature type="domain" description="PAC" evidence="15">
    <location>
        <begin position="826"/>
        <end position="878"/>
    </location>
</feature>
<dbReference type="InterPro" id="IPR036890">
    <property type="entry name" value="HATPase_C_sf"/>
</dbReference>
<dbReference type="InterPro" id="IPR001789">
    <property type="entry name" value="Sig_transdc_resp-reg_receiver"/>
</dbReference>
<evidence type="ECO:0000259" key="14">
    <source>
        <dbReference type="PROSITE" id="PS50112"/>
    </source>
</evidence>
<dbReference type="Pfam" id="PF00072">
    <property type="entry name" value="Response_reg"/>
    <property type="match status" value="2"/>
</dbReference>
<evidence type="ECO:0000256" key="8">
    <source>
        <dbReference type="ARBA" id="ARBA00023012"/>
    </source>
</evidence>
<dbReference type="PRINTS" id="PR00344">
    <property type="entry name" value="BCTRLSENSOR"/>
</dbReference>
<keyword evidence="3 11" id="KW-0597">Phosphoprotein</keyword>
<dbReference type="InterPro" id="IPR001610">
    <property type="entry name" value="PAC"/>
</dbReference>
<feature type="domain" description="PAS" evidence="14">
    <location>
        <begin position="245"/>
        <end position="288"/>
    </location>
</feature>
<dbReference type="SUPFAM" id="SSF55874">
    <property type="entry name" value="ATPase domain of HSP90 chaperone/DNA topoisomerase II/histidine kinase"/>
    <property type="match status" value="1"/>
</dbReference>
<dbReference type="InterPro" id="IPR004358">
    <property type="entry name" value="Sig_transdc_His_kin-like_C"/>
</dbReference>
<dbReference type="SUPFAM" id="SSF55785">
    <property type="entry name" value="PYP-like sensor domain (PAS domain)"/>
    <property type="match status" value="6"/>
</dbReference>
<dbReference type="Pfam" id="PF00989">
    <property type="entry name" value="PAS"/>
    <property type="match status" value="1"/>
</dbReference>
<feature type="domain" description="PAC" evidence="15">
    <location>
        <begin position="567"/>
        <end position="619"/>
    </location>
</feature>
<dbReference type="InterPro" id="IPR003594">
    <property type="entry name" value="HATPase_dom"/>
</dbReference>
<dbReference type="EMBL" id="AAWS01000027">
    <property type="protein sequence ID" value="EAY27022.1"/>
    <property type="molecule type" value="Genomic_DNA"/>
</dbReference>
<dbReference type="PROSITE" id="PS50112">
    <property type="entry name" value="PAS"/>
    <property type="match status" value="6"/>
</dbReference>
<feature type="domain" description="PAS" evidence="14">
    <location>
        <begin position="749"/>
        <end position="822"/>
    </location>
</feature>
<dbReference type="PROSITE" id="PS50110">
    <property type="entry name" value="RESPONSE_REGULATORY"/>
    <property type="match status" value="2"/>
</dbReference>
<dbReference type="GO" id="GO:0005524">
    <property type="term" value="F:ATP binding"/>
    <property type="evidence" value="ECO:0007669"/>
    <property type="project" value="UniProtKB-KW"/>
</dbReference>
<dbReference type="eggNOG" id="COG2205">
    <property type="taxonomic scope" value="Bacteria"/>
</dbReference>
<dbReference type="NCBIfam" id="TIGR00229">
    <property type="entry name" value="sensory_box"/>
    <property type="match status" value="5"/>
</dbReference>
<dbReference type="eggNOG" id="COG5002">
    <property type="taxonomic scope" value="Bacteria"/>
</dbReference>
<keyword evidence="8" id="KW-0902">Two-component regulatory system</keyword>
<evidence type="ECO:0000256" key="3">
    <source>
        <dbReference type="ARBA" id="ARBA00022553"/>
    </source>
</evidence>
<name>A1ZRD2_MICM2</name>
<dbReference type="GO" id="GO:0000155">
    <property type="term" value="F:phosphorelay sensor kinase activity"/>
    <property type="evidence" value="ECO:0007669"/>
    <property type="project" value="InterPro"/>
</dbReference>
<evidence type="ECO:0000256" key="7">
    <source>
        <dbReference type="ARBA" id="ARBA00022840"/>
    </source>
</evidence>
<dbReference type="SMART" id="SM00388">
    <property type="entry name" value="HisKA"/>
    <property type="match status" value="1"/>
</dbReference>
<dbReference type="Proteomes" id="UP000004095">
    <property type="component" value="Unassembled WGS sequence"/>
</dbReference>
<dbReference type="Pfam" id="PF08448">
    <property type="entry name" value="PAS_4"/>
    <property type="match status" value="1"/>
</dbReference>
<dbReference type="FunFam" id="3.30.565.10:FF:000010">
    <property type="entry name" value="Sensor histidine kinase RcsC"/>
    <property type="match status" value="1"/>
</dbReference>
<dbReference type="Gene3D" id="1.10.287.130">
    <property type="match status" value="1"/>
</dbReference>
<keyword evidence="5" id="KW-0547">Nucleotide-binding</keyword>
<dbReference type="CDD" id="cd17546">
    <property type="entry name" value="REC_hyHK_CKI1_RcsC-like"/>
    <property type="match status" value="2"/>
</dbReference>
<dbReference type="PANTHER" id="PTHR45339">
    <property type="entry name" value="HYBRID SIGNAL TRANSDUCTION HISTIDINE KINASE J"/>
    <property type="match status" value="1"/>
</dbReference>
<dbReference type="SMART" id="SM00387">
    <property type="entry name" value="HATPase_c"/>
    <property type="match status" value="1"/>
</dbReference>
<dbReference type="InterPro" id="IPR013767">
    <property type="entry name" value="PAS_fold"/>
</dbReference>
<dbReference type="InterPro" id="IPR005467">
    <property type="entry name" value="His_kinase_dom"/>
</dbReference>
<accession>A1ZRD2</accession>
<gene>
    <name evidence="16" type="ORF">M23134_04710</name>
</gene>
<dbReference type="PROSITE" id="PS50109">
    <property type="entry name" value="HIS_KIN"/>
    <property type="match status" value="1"/>
</dbReference>
<comment type="subunit">
    <text evidence="9">At low DSF concentrations, interacts with RpfF.</text>
</comment>
<dbReference type="Pfam" id="PF08447">
    <property type="entry name" value="PAS_3"/>
    <property type="match status" value="3"/>
</dbReference>